<sequence>MSEKIEGIIDDLLNLEENAHGIAIIGKDGKIITQTENWNISNDLDKLNEFLNEKLALGKKGITSLSIQGIKYMIVENTEERKIGTNITGKGHVVICPIPIGGTGALITYVNPRAGPRDVLFNVQEYAKKLTDLI</sequence>
<dbReference type="Gene3D" id="3.30.450.30">
    <property type="entry name" value="Dynein light chain 2a, cytoplasmic"/>
    <property type="match status" value="1"/>
</dbReference>
<dbReference type="SMR" id="A0A0F9UKX5"/>
<gene>
    <name evidence="1" type="ORF">LCGC14_0518070</name>
</gene>
<dbReference type="Pfam" id="PF00235">
    <property type="entry name" value="Profilin"/>
    <property type="match status" value="1"/>
</dbReference>
<name>A0A0F9UKX5_9ZZZZ</name>
<dbReference type="GO" id="GO:0003779">
    <property type="term" value="F:actin binding"/>
    <property type="evidence" value="ECO:0007669"/>
    <property type="project" value="InterPro"/>
</dbReference>
<dbReference type="EMBL" id="LAZR01000644">
    <property type="protein sequence ID" value="KKN61831.1"/>
    <property type="molecule type" value="Genomic_DNA"/>
</dbReference>
<dbReference type="InterPro" id="IPR036140">
    <property type="entry name" value="PFN_sf"/>
</dbReference>
<organism evidence="1">
    <name type="scientific">marine sediment metagenome</name>
    <dbReference type="NCBI Taxonomy" id="412755"/>
    <lineage>
        <taxon>unclassified sequences</taxon>
        <taxon>metagenomes</taxon>
        <taxon>ecological metagenomes</taxon>
    </lineage>
</organism>
<evidence type="ECO:0000313" key="1">
    <source>
        <dbReference type="EMBL" id="KKN61831.1"/>
    </source>
</evidence>
<reference evidence="1" key="1">
    <citation type="journal article" date="2015" name="Nature">
        <title>Complex archaea that bridge the gap between prokaryotes and eukaryotes.</title>
        <authorList>
            <person name="Spang A."/>
            <person name="Saw J.H."/>
            <person name="Jorgensen S.L."/>
            <person name="Zaremba-Niedzwiedzka K."/>
            <person name="Martijn J."/>
            <person name="Lind A.E."/>
            <person name="van Eijk R."/>
            <person name="Schleper C."/>
            <person name="Guy L."/>
            <person name="Ettema T.J."/>
        </authorList>
    </citation>
    <scope>NUCLEOTIDE SEQUENCE</scope>
</reference>
<proteinExistence type="predicted"/>
<accession>A0A0F9UKX5</accession>
<dbReference type="InterPro" id="IPR048278">
    <property type="entry name" value="PFN"/>
</dbReference>
<evidence type="ECO:0008006" key="2">
    <source>
        <dbReference type="Google" id="ProtNLM"/>
    </source>
</evidence>
<comment type="caution">
    <text evidence="1">The sequence shown here is derived from an EMBL/GenBank/DDBJ whole genome shotgun (WGS) entry which is preliminary data.</text>
</comment>
<dbReference type="SUPFAM" id="SSF55770">
    <property type="entry name" value="Profilin (actin-binding protein)"/>
    <property type="match status" value="1"/>
</dbReference>
<protein>
    <recommendedName>
        <fullName evidence="2">Roadblock/LAMTOR2 domain-containing protein</fullName>
    </recommendedName>
</protein>
<dbReference type="AlphaFoldDB" id="A0A0F9UKX5"/>